<keyword evidence="1" id="KW-0343">GTPase activation</keyword>
<dbReference type="GO" id="GO:0005096">
    <property type="term" value="F:GTPase activator activity"/>
    <property type="evidence" value="ECO:0007669"/>
    <property type="project" value="UniProtKB-KW"/>
</dbReference>
<evidence type="ECO:0000256" key="3">
    <source>
        <dbReference type="ARBA" id="ARBA00022737"/>
    </source>
</evidence>
<dbReference type="EMBL" id="JH719413">
    <property type="protein sequence ID" value="EJF60920.1"/>
    <property type="molecule type" value="Genomic_DNA"/>
</dbReference>
<gene>
    <name evidence="4" type="ORF">DICSQDRAFT_61790</name>
</gene>
<dbReference type="RefSeq" id="XP_007366455.1">
    <property type="nucleotide sequence ID" value="XM_007366393.1"/>
</dbReference>
<feature type="non-terminal residue" evidence="4">
    <location>
        <position position="271"/>
    </location>
</feature>
<dbReference type="AlphaFoldDB" id="R7SYU9"/>
<dbReference type="GeneID" id="18843071"/>
<dbReference type="PANTHER" id="PTHR24113:SF12">
    <property type="entry name" value="RAN GTPASE-ACTIVATING PROTEIN 1"/>
    <property type="match status" value="1"/>
</dbReference>
<dbReference type="InterPro" id="IPR027038">
    <property type="entry name" value="RanGap"/>
</dbReference>
<accession>R7SYU9</accession>
<evidence type="ECO:0000256" key="2">
    <source>
        <dbReference type="ARBA" id="ARBA00022614"/>
    </source>
</evidence>
<evidence type="ECO:0000313" key="5">
    <source>
        <dbReference type="Proteomes" id="UP000053319"/>
    </source>
</evidence>
<reference evidence="4 5" key="1">
    <citation type="journal article" date="2012" name="Science">
        <title>The Paleozoic origin of enzymatic lignin decomposition reconstructed from 31 fungal genomes.</title>
        <authorList>
            <person name="Floudas D."/>
            <person name="Binder M."/>
            <person name="Riley R."/>
            <person name="Barry K."/>
            <person name="Blanchette R.A."/>
            <person name="Henrissat B."/>
            <person name="Martinez A.T."/>
            <person name="Otillar R."/>
            <person name="Spatafora J.W."/>
            <person name="Yadav J.S."/>
            <person name="Aerts A."/>
            <person name="Benoit I."/>
            <person name="Boyd A."/>
            <person name="Carlson A."/>
            <person name="Copeland A."/>
            <person name="Coutinho P.M."/>
            <person name="de Vries R.P."/>
            <person name="Ferreira P."/>
            <person name="Findley K."/>
            <person name="Foster B."/>
            <person name="Gaskell J."/>
            <person name="Glotzer D."/>
            <person name="Gorecki P."/>
            <person name="Heitman J."/>
            <person name="Hesse C."/>
            <person name="Hori C."/>
            <person name="Igarashi K."/>
            <person name="Jurgens J.A."/>
            <person name="Kallen N."/>
            <person name="Kersten P."/>
            <person name="Kohler A."/>
            <person name="Kuees U."/>
            <person name="Kumar T.K.A."/>
            <person name="Kuo A."/>
            <person name="LaButti K."/>
            <person name="Larrondo L.F."/>
            <person name="Lindquist E."/>
            <person name="Ling A."/>
            <person name="Lombard V."/>
            <person name="Lucas S."/>
            <person name="Lundell T."/>
            <person name="Martin R."/>
            <person name="McLaughlin D.J."/>
            <person name="Morgenstern I."/>
            <person name="Morin E."/>
            <person name="Murat C."/>
            <person name="Nagy L.G."/>
            <person name="Nolan M."/>
            <person name="Ohm R.A."/>
            <person name="Patyshakuliyeva A."/>
            <person name="Rokas A."/>
            <person name="Ruiz-Duenas F.J."/>
            <person name="Sabat G."/>
            <person name="Salamov A."/>
            <person name="Samejima M."/>
            <person name="Schmutz J."/>
            <person name="Slot J.C."/>
            <person name="St John F."/>
            <person name="Stenlid J."/>
            <person name="Sun H."/>
            <person name="Sun S."/>
            <person name="Syed K."/>
            <person name="Tsang A."/>
            <person name="Wiebenga A."/>
            <person name="Young D."/>
            <person name="Pisabarro A."/>
            <person name="Eastwood D.C."/>
            <person name="Martin F."/>
            <person name="Cullen D."/>
            <person name="Grigoriev I.V."/>
            <person name="Hibbett D.S."/>
        </authorList>
    </citation>
    <scope>NUCLEOTIDE SEQUENCE [LARGE SCALE GENOMIC DNA]</scope>
    <source>
        <strain evidence="4 5">LYAD-421 SS1</strain>
    </source>
</reference>
<evidence type="ECO:0000313" key="4">
    <source>
        <dbReference type="EMBL" id="EJF60920.1"/>
    </source>
</evidence>
<proteinExistence type="predicted"/>
<dbReference type="Proteomes" id="UP000053319">
    <property type="component" value="Unassembled WGS sequence"/>
</dbReference>
<dbReference type="OrthoDB" id="184583at2759"/>
<dbReference type="GO" id="GO:0005829">
    <property type="term" value="C:cytosol"/>
    <property type="evidence" value="ECO:0007669"/>
    <property type="project" value="TreeGrafter"/>
</dbReference>
<dbReference type="GO" id="GO:0048471">
    <property type="term" value="C:perinuclear region of cytoplasm"/>
    <property type="evidence" value="ECO:0007669"/>
    <property type="project" value="TreeGrafter"/>
</dbReference>
<evidence type="ECO:0000256" key="1">
    <source>
        <dbReference type="ARBA" id="ARBA00022468"/>
    </source>
</evidence>
<keyword evidence="3" id="KW-0677">Repeat</keyword>
<name>R7SYU9_DICSQ</name>
<dbReference type="InterPro" id="IPR032675">
    <property type="entry name" value="LRR_dom_sf"/>
</dbReference>
<protein>
    <submittedName>
        <fullName evidence="4">RNI-like protein</fullName>
    </submittedName>
</protein>
<dbReference type="SUPFAM" id="SSF52047">
    <property type="entry name" value="RNI-like"/>
    <property type="match status" value="1"/>
</dbReference>
<dbReference type="KEGG" id="dsq:DICSQDRAFT_61790"/>
<dbReference type="GO" id="GO:0006913">
    <property type="term" value="P:nucleocytoplasmic transport"/>
    <property type="evidence" value="ECO:0007669"/>
    <property type="project" value="TreeGrafter"/>
</dbReference>
<dbReference type="Gene3D" id="3.80.10.10">
    <property type="entry name" value="Ribonuclease Inhibitor"/>
    <property type="match status" value="2"/>
</dbReference>
<organism evidence="4 5">
    <name type="scientific">Dichomitus squalens (strain LYAD-421)</name>
    <name type="common">Western red white-rot fungus</name>
    <dbReference type="NCBI Taxonomy" id="732165"/>
    <lineage>
        <taxon>Eukaryota</taxon>
        <taxon>Fungi</taxon>
        <taxon>Dikarya</taxon>
        <taxon>Basidiomycota</taxon>
        <taxon>Agaricomycotina</taxon>
        <taxon>Agaricomycetes</taxon>
        <taxon>Polyporales</taxon>
        <taxon>Polyporaceae</taxon>
        <taxon>Dichomitus</taxon>
    </lineage>
</organism>
<dbReference type="PANTHER" id="PTHR24113">
    <property type="entry name" value="RAN GTPASE-ACTIVATING PROTEIN 1"/>
    <property type="match status" value="1"/>
</dbReference>
<dbReference type="OMA" id="PEDECIT"/>
<sequence>VRLETQSDVSPHFDGVDLEAIEEIYLAYNTFGVGAAEALGTNLSKMKSLKVAGLSDIFGTRTIEEIPQALTSICTGLRSCPQLVELNLSGNAFGARVVQPLVPLLTHHRSLQIIKIYDNGFGPEAGATVAKALIKSARRSREEGVPSSRLRLADLMRALHLRYLSLRDTCSTNLPKKNEAPPARRGWEYLIDVLESTPELEFLDLSDCVLPQPAVAALTGVLAAGKVPRLRTLLLENNDIEEEPYGALSDAVLAHLPALHTPQFGCQRRSG</sequence>
<dbReference type="SMART" id="SM00368">
    <property type="entry name" value="LRR_RI"/>
    <property type="match status" value="5"/>
</dbReference>
<keyword evidence="2" id="KW-0433">Leucine-rich repeat</keyword>
<dbReference type="GO" id="GO:0031267">
    <property type="term" value="F:small GTPase binding"/>
    <property type="evidence" value="ECO:0007669"/>
    <property type="project" value="TreeGrafter"/>
</dbReference>
<dbReference type="HOGENOM" id="CLU_1028770_0_0_1"/>
<dbReference type="GO" id="GO:0005634">
    <property type="term" value="C:nucleus"/>
    <property type="evidence" value="ECO:0007669"/>
    <property type="project" value="TreeGrafter"/>
</dbReference>